<organism evidence="3">
    <name type="scientific">Solanum chacoense</name>
    <name type="common">Chaco potato</name>
    <dbReference type="NCBI Taxonomy" id="4108"/>
    <lineage>
        <taxon>Eukaryota</taxon>
        <taxon>Viridiplantae</taxon>
        <taxon>Streptophyta</taxon>
        <taxon>Embryophyta</taxon>
        <taxon>Tracheophyta</taxon>
        <taxon>Spermatophyta</taxon>
        <taxon>Magnoliopsida</taxon>
        <taxon>eudicotyledons</taxon>
        <taxon>Gunneridae</taxon>
        <taxon>Pentapetalae</taxon>
        <taxon>asterids</taxon>
        <taxon>lamiids</taxon>
        <taxon>Solanales</taxon>
        <taxon>Solanaceae</taxon>
        <taxon>Solanoideae</taxon>
        <taxon>Solaneae</taxon>
        <taxon>Solanum</taxon>
    </lineage>
</organism>
<evidence type="ECO:0000259" key="2">
    <source>
        <dbReference type="Pfam" id="PF13966"/>
    </source>
</evidence>
<keyword evidence="1" id="KW-0812">Transmembrane</keyword>
<keyword evidence="1" id="KW-1133">Transmembrane helix</keyword>
<accession>A0A0V0GPD8</accession>
<evidence type="ECO:0000256" key="1">
    <source>
        <dbReference type="SAM" id="Phobius"/>
    </source>
</evidence>
<dbReference type="InterPro" id="IPR026960">
    <property type="entry name" value="RVT-Znf"/>
</dbReference>
<feature type="transmembrane region" description="Helical" evidence="1">
    <location>
        <begin position="15"/>
        <end position="32"/>
    </location>
</feature>
<feature type="domain" description="Reverse transcriptase zinc-binding" evidence="2">
    <location>
        <begin position="3"/>
        <end position="72"/>
    </location>
</feature>
<feature type="non-terminal residue" evidence="3">
    <location>
        <position position="110"/>
    </location>
</feature>
<dbReference type="EMBL" id="GEDG01033706">
    <property type="protein sequence ID" value="JAP10116.1"/>
    <property type="molecule type" value="Transcribed_RNA"/>
</dbReference>
<protein>
    <submittedName>
        <fullName evidence="3">Putative ovule protein</fullName>
    </submittedName>
</protein>
<sequence>MEESWSWKLIWKTKLPPNVICFTWTALYKAYLTQDNLNRRKMHIVNRCYMCKQCIATNSHLLLDCSVATDIWNMFFSVFGLSWVMPERINNATYAGVLGRLVEPSRKSGK</sequence>
<dbReference type="AlphaFoldDB" id="A0A0V0GPD8"/>
<name>A0A0V0GPD8_SOLCH</name>
<evidence type="ECO:0000313" key="3">
    <source>
        <dbReference type="EMBL" id="JAP10116.1"/>
    </source>
</evidence>
<proteinExistence type="predicted"/>
<reference evidence="3" key="1">
    <citation type="submission" date="2015-12" db="EMBL/GenBank/DDBJ databases">
        <title>Gene expression during late stages of embryo sac development: a critical building block for successful pollen-pistil interactions.</title>
        <authorList>
            <person name="Liu Y."/>
            <person name="Joly V."/>
            <person name="Sabar M."/>
            <person name="Matton D.P."/>
        </authorList>
    </citation>
    <scope>NUCLEOTIDE SEQUENCE</scope>
</reference>
<dbReference type="Pfam" id="PF13966">
    <property type="entry name" value="zf-RVT"/>
    <property type="match status" value="1"/>
</dbReference>
<keyword evidence="1" id="KW-0472">Membrane</keyword>